<organism evidence="1 2">
    <name type="scientific">Teladorsagia circumcincta</name>
    <name type="common">Brown stomach worm</name>
    <name type="synonym">Ostertagia circumcincta</name>
    <dbReference type="NCBI Taxonomy" id="45464"/>
    <lineage>
        <taxon>Eukaryota</taxon>
        <taxon>Metazoa</taxon>
        <taxon>Ecdysozoa</taxon>
        <taxon>Nematoda</taxon>
        <taxon>Chromadorea</taxon>
        <taxon>Rhabditida</taxon>
        <taxon>Rhabditina</taxon>
        <taxon>Rhabditomorpha</taxon>
        <taxon>Strongyloidea</taxon>
        <taxon>Trichostrongylidae</taxon>
        <taxon>Teladorsagia</taxon>
    </lineage>
</organism>
<accession>A0A2G9UXT5</accession>
<evidence type="ECO:0000313" key="2">
    <source>
        <dbReference type="Proteomes" id="UP000230423"/>
    </source>
</evidence>
<sequence>MAIAFLVHFAQKVDADVSALMWPLKDSAGKRYLPKSLDARTMSSVKLCGLMPSANRRPVNALHRCSTR</sequence>
<name>A0A2G9UXT5_TELCI</name>
<keyword evidence="2" id="KW-1185">Reference proteome</keyword>
<gene>
    <name evidence="1" type="ORF">TELCIR_02940</name>
</gene>
<protein>
    <submittedName>
        <fullName evidence="1">Uncharacterized protein</fullName>
    </submittedName>
</protein>
<evidence type="ECO:0000313" key="1">
    <source>
        <dbReference type="EMBL" id="PIO75055.1"/>
    </source>
</evidence>
<dbReference type="AlphaFoldDB" id="A0A2G9UXT5"/>
<dbReference type="EMBL" id="KZ345187">
    <property type="protein sequence ID" value="PIO75055.1"/>
    <property type="molecule type" value="Genomic_DNA"/>
</dbReference>
<reference evidence="1 2" key="1">
    <citation type="submission" date="2015-09" db="EMBL/GenBank/DDBJ databases">
        <title>Draft genome of the parasitic nematode Teladorsagia circumcincta isolate WARC Sus (inbred).</title>
        <authorList>
            <person name="Mitreva M."/>
        </authorList>
    </citation>
    <scope>NUCLEOTIDE SEQUENCE [LARGE SCALE GENOMIC DNA]</scope>
    <source>
        <strain evidence="1 2">S</strain>
    </source>
</reference>
<dbReference type="Proteomes" id="UP000230423">
    <property type="component" value="Unassembled WGS sequence"/>
</dbReference>
<proteinExistence type="predicted"/>